<evidence type="ECO:0000256" key="4">
    <source>
        <dbReference type="ARBA" id="ARBA00021914"/>
    </source>
</evidence>
<protein>
    <recommendedName>
        <fullName evidence="4 10">2-(3-amino-3-carboxypropyl)histidine synthase subunit 2</fullName>
    </recommendedName>
</protein>
<dbReference type="Gene3D" id="3.40.50.11840">
    <property type="entry name" value="Diphthamide synthesis DPH1/DPH2 domain 1"/>
    <property type="match status" value="1"/>
</dbReference>
<dbReference type="FunFam" id="3.40.50.11860:FF:000001">
    <property type="entry name" value="2-(3-amino-3-carboxypropyl)histidine synthase subunit 2"/>
    <property type="match status" value="1"/>
</dbReference>
<dbReference type="PANTHER" id="PTHR10762:SF2">
    <property type="entry name" value="2-(3-AMINO-3-CARBOXYPROPYL)HISTIDINE SYNTHASE SUBUNIT 2"/>
    <property type="match status" value="1"/>
</dbReference>
<evidence type="ECO:0000256" key="7">
    <source>
        <dbReference type="ARBA" id="ARBA00023014"/>
    </source>
</evidence>
<comment type="pathway">
    <text evidence="2 10">Protein modification; peptidyl-diphthamide biosynthesis.</text>
</comment>
<evidence type="ECO:0000313" key="13">
    <source>
        <dbReference type="EMBL" id="OHF04627.1"/>
    </source>
</evidence>
<gene>
    <name evidence="13" type="ORF">CORC01_00098</name>
</gene>
<evidence type="ECO:0000256" key="2">
    <source>
        <dbReference type="ARBA" id="ARBA00005156"/>
    </source>
</evidence>
<dbReference type="SFLD" id="SFLDS00032">
    <property type="entry name" value="Radical_SAM_3-amino-3-carboxyp"/>
    <property type="match status" value="1"/>
</dbReference>
<accession>A0A1G4BTP9</accession>
<keyword evidence="12" id="KW-1133">Transmembrane helix</keyword>
<sequence length="515" mass="56085">MTELSAAPVLSTPAEHIFEDPTPPPPPPPTAVRTQDELASVYEIERTAREIKDGGWNRVALQFPDAMLRDASWVAEALTEALGGSETHRVYILADTSYSACCVDEIAAEHAEAQIVVHYGRSCLSPTSRLPVIYVFTRHTLDIDQAVEAFSKEFPDKQHRVVVVADVTYQDHVAPLAATLRSAGYTELLHTEVTHDPTGTIPNRKVVDDSSSRGASATTELSQYSLFHISTPPPALLLALQTRMASLHVLSTPSLTTDDPTRTTNALLRRRFARVLTLATAGVVGILVNTLSVSNYLGSIDLLRRRIAEAGKKSYTVVVGKLNAAKLANFAEVDGWVVVGCWESGLVEEDAGFFKPVITPFEMEVALKPESERVWGLEWWGGIEKMDHDAVRQEEEELDEDESAPPEYDLRTGKLVASRPMRMLVRSANGDPKTGDSGEESSSSKTPGQSALVKREVGEVATINGVLSPGAEYLRSQRTWQGLGTDYDEENSTVVEEGRSGVARGYTVGEDAGRA</sequence>
<dbReference type="AlphaFoldDB" id="A0A1G4BTP9"/>
<dbReference type="NCBIfam" id="TIGR00272">
    <property type="entry name" value="DPH2"/>
    <property type="match status" value="1"/>
</dbReference>
<dbReference type="InterPro" id="IPR010014">
    <property type="entry name" value="DHP2"/>
</dbReference>
<dbReference type="InterPro" id="IPR042265">
    <property type="entry name" value="DPH1/DPH2_3"/>
</dbReference>
<dbReference type="InterPro" id="IPR042263">
    <property type="entry name" value="DPH1/DPH2_1"/>
</dbReference>
<keyword evidence="12" id="KW-0812">Transmembrane</keyword>
<dbReference type="OrthoDB" id="449241at2759"/>
<dbReference type="PANTHER" id="PTHR10762">
    <property type="entry name" value="DIPHTHAMIDE BIOSYNTHESIS PROTEIN"/>
    <property type="match status" value="1"/>
</dbReference>
<feature type="compositionally biased region" description="Polar residues" evidence="11">
    <location>
        <begin position="440"/>
        <end position="449"/>
    </location>
</feature>
<comment type="caution">
    <text evidence="13">The sequence shown here is derived from an EMBL/GenBank/DDBJ whole genome shotgun (WGS) entry which is preliminary data.</text>
</comment>
<feature type="compositionally biased region" description="Pro residues" evidence="11">
    <location>
        <begin position="21"/>
        <end position="30"/>
    </location>
</feature>
<dbReference type="SFLD" id="SFLDF00408">
    <property type="entry name" value="Diphthamide_biosynthesis_famil"/>
    <property type="match status" value="1"/>
</dbReference>
<evidence type="ECO:0000256" key="6">
    <source>
        <dbReference type="ARBA" id="ARBA00023004"/>
    </source>
</evidence>
<dbReference type="STRING" id="1209926.A0A1G4BTP9"/>
<dbReference type="InterPro" id="IPR016435">
    <property type="entry name" value="DPH1/DPH2"/>
</dbReference>
<dbReference type="GO" id="GO:0005737">
    <property type="term" value="C:cytoplasm"/>
    <property type="evidence" value="ECO:0007669"/>
    <property type="project" value="UniProtKB-SubCell"/>
</dbReference>
<name>A0A1G4BTP9_9PEZI</name>
<evidence type="ECO:0000256" key="11">
    <source>
        <dbReference type="SAM" id="MobiDB-lite"/>
    </source>
</evidence>
<keyword evidence="7 10" id="KW-0411">Iron-sulfur</keyword>
<keyword evidence="14" id="KW-1185">Reference proteome</keyword>
<comment type="function">
    <text evidence="9">Required for the first step of diphthamide biosynthesis, a post-translational modification of histidine which occurs in elongation factor 2. DPH1 and DPH2 transfer a 3-amino-3-carboxypropyl (ACP) group from S-adenosyl-L-methionine (SAM) to a histidine residue, the reaction is assisted by a reduction system comprising DPH3 and a NADH-dependent reductase, predominantly CBR1. Facilitates the reduction of the catalytic iron-sulfur cluster found in the DPH1 subunit.</text>
</comment>
<dbReference type="Gene3D" id="3.40.50.11860">
    <property type="entry name" value="Diphthamide synthesis DPH1/DPH2 domain 3"/>
    <property type="match status" value="1"/>
</dbReference>
<keyword evidence="12" id="KW-0472">Membrane</keyword>
<dbReference type="Proteomes" id="UP000176998">
    <property type="component" value="Unassembled WGS sequence"/>
</dbReference>
<feature type="region of interest" description="Disordered" evidence="11">
    <location>
        <begin position="484"/>
        <end position="515"/>
    </location>
</feature>
<comment type="cofactor">
    <cofactor evidence="1">
        <name>[4Fe-4S] cluster</name>
        <dbReference type="ChEBI" id="CHEBI:49883"/>
    </cofactor>
</comment>
<feature type="region of interest" description="Disordered" evidence="11">
    <location>
        <begin position="1"/>
        <end position="33"/>
    </location>
</feature>
<keyword evidence="6 10" id="KW-0408">Iron</keyword>
<comment type="subunit">
    <text evidence="8">Component of the 2-(3-amino-3-carboxypropyl)histidine synthase complex composed of DPH1, DPH2, DPH3 and a NADH-dependent reductase, predominantly CBR1.</text>
</comment>
<feature type="region of interest" description="Disordered" evidence="11">
    <location>
        <begin position="390"/>
        <end position="412"/>
    </location>
</feature>
<proteinExistence type="inferred from homology"/>
<keyword evidence="5 10" id="KW-0479">Metal-binding</keyword>
<evidence type="ECO:0000256" key="5">
    <source>
        <dbReference type="ARBA" id="ARBA00022723"/>
    </source>
</evidence>
<reference evidence="13 14" key="1">
    <citation type="submission" date="2016-09" db="EMBL/GenBank/DDBJ databases">
        <authorList>
            <person name="Capua I."/>
            <person name="De Benedictis P."/>
            <person name="Joannis T."/>
            <person name="Lombin L.H."/>
            <person name="Cattoli G."/>
        </authorList>
    </citation>
    <scope>NUCLEOTIDE SEQUENCE [LARGE SCALE GENOMIC DNA]</scope>
    <source>
        <strain evidence="13 14">IMI 309357</strain>
    </source>
</reference>
<evidence type="ECO:0000256" key="10">
    <source>
        <dbReference type="RuleBase" id="RU364133"/>
    </source>
</evidence>
<evidence type="ECO:0000256" key="1">
    <source>
        <dbReference type="ARBA" id="ARBA00001966"/>
    </source>
</evidence>
<feature type="transmembrane region" description="Helical" evidence="12">
    <location>
        <begin position="275"/>
        <end position="297"/>
    </location>
</feature>
<dbReference type="GO" id="GO:0017183">
    <property type="term" value="P:protein histidyl modification to diphthamide"/>
    <property type="evidence" value="ECO:0007669"/>
    <property type="project" value="UniProtKB-UniPathway"/>
</dbReference>
<dbReference type="SFLD" id="SFLDG01121">
    <property type="entry name" value="Diphthamide_biosynthesis"/>
    <property type="match status" value="1"/>
</dbReference>
<evidence type="ECO:0000256" key="8">
    <source>
        <dbReference type="ARBA" id="ARBA00034128"/>
    </source>
</evidence>
<feature type="compositionally biased region" description="Acidic residues" evidence="11">
    <location>
        <begin position="394"/>
        <end position="404"/>
    </location>
</feature>
<comment type="function">
    <text evidence="10">Required for the first step of diphthamide biosynthesis, a post-translational modification of histidine which occurs in elongation factor 2. DPH1 and DPH2 transfer a 3-amino-3-carboxypropyl (ACP) group from S-adenosyl-L-methionine (SAM) to a histidine residue, the reaction is assisted by a reduction system comprising DPH3 and a NADH-dependent reductase. Facilitates the reduction of the catalytic iron-sulfur cluster found in the DPH1 subunit.</text>
</comment>
<dbReference type="EMBL" id="MJBS01000001">
    <property type="protein sequence ID" value="OHF04627.1"/>
    <property type="molecule type" value="Genomic_DNA"/>
</dbReference>
<dbReference type="GeneID" id="34553266"/>
<dbReference type="FunFam" id="3.40.50.11840:FF:000002">
    <property type="entry name" value="2-(3-amino-3-carboxypropyl)histidine synthase subunit 2"/>
    <property type="match status" value="1"/>
</dbReference>
<comment type="subcellular location">
    <subcellularLocation>
        <location evidence="10">Cytoplasm</location>
    </subcellularLocation>
</comment>
<dbReference type="GO" id="GO:0046872">
    <property type="term" value="F:metal ion binding"/>
    <property type="evidence" value="ECO:0007669"/>
    <property type="project" value="UniProtKB-KW"/>
</dbReference>
<dbReference type="Pfam" id="PF01866">
    <property type="entry name" value="Diphthamide_syn"/>
    <property type="match status" value="1"/>
</dbReference>
<comment type="similarity">
    <text evidence="3 10">Belongs to the DPH1/DPH2 family. DPH2 subfamily.</text>
</comment>
<organism evidence="13 14">
    <name type="scientific">Colletotrichum orchidophilum</name>
    <dbReference type="NCBI Taxonomy" id="1209926"/>
    <lineage>
        <taxon>Eukaryota</taxon>
        <taxon>Fungi</taxon>
        <taxon>Dikarya</taxon>
        <taxon>Ascomycota</taxon>
        <taxon>Pezizomycotina</taxon>
        <taxon>Sordariomycetes</taxon>
        <taxon>Hypocreomycetidae</taxon>
        <taxon>Glomerellales</taxon>
        <taxon>Glomerellaceae</taxon>
        <taxon>Colletotrichum</taxon>
    </lineage>
</organism>
<evidence type="ECO:0000256" key="12">
    <source>
        <dbReference type="SAM" id="Phobius"/>
    </source>
</evidence>
<dbReference type="GO" id="GO:0090560">
    <property type="term" value="F:2-(3-amino-3-carboxypropyl)histidine synthase activity"/>
    <property type="evidence" value="ECO:0007669"/>
    <property type="project" value="InterPro"/>
</dbReference>
<dbReference type="GO" id="GO:0051536">
    <property type="term" value="F:iron-sulfur cluster binding"/>
    <property type="evidence" value="ECO:0007669"/>
    <property type="project" value="UniProtKB-KW"/>
</dbReference>
<evidence type="ECO:0000256" key="3">
    <source>
        <dbReference type="ARBA" id="ARBA00006179"/>
    </source>
</evidence>
<dbReference type="NCBIfam" id="TIGR00322">
    <property type="entry name" value="diphth2_R"/>
    <property type="match status" value="1"/>
</dbReference>
<keyword evidence="10" id="KW-0963">Cytoplasm</keyword>
<evidence type="ECO:0000256" key="9">
    <source>
        <dbReference type="ARBA" id="ARBA00054092"/>
    </source>
</evidence>
<dbReference type="UniPathway" id="UPA00559"/>
<dbReference type="RefSeq" id="XP_022481761.1">
    <property type="nucleotide sequence ID" value="XM_022611756.1"/>
</dbReference>
<evidence type="ECO:0000313" key="14">
    <source>
        <dbReference type="Proteomes" id="UP000176998"/>
    </source>
</evidence>
<feature type="region of interest" description="Disordered" evidence="11">
    <location>
        <begin position="426"/>
        <end position="455"/>
    </location>
</feature>